<gene>
    <name evidence="1" type="ORF">PV361_07525</name>
</gene>
<dbReference type="EMBL" id="JARBCY010000048">
    <property type="protein sequence ID" value="MEF3318549.1"/>
    <property type="molecule type" value="Genomic_DNA"/>
</dbReference>
<reference evidence="1 2" key="1">
    <citation type="submission" date="2022-11" db="EMBL/GenBank/DDBJ databases">
        <title>The First Case of Preauricular Fistular Abscess Caused by Peptoniphilus grossensis.</title>
        <authorList>
            <person name="Byun J.-H."/>
        </authorList>
    </citation>
    <scope>NUCLEOTIDE SEQUENCE [LARGE SCALE GENOMIC DNA]</scope>
    <source>
        <strain evidence="1 2">GYB008</strain>
    </source>
</reference>
<dbReference type="Proteomes" id="UP001328425">
    <property type="component" value="Unassembled WGS sequence"/>
</dbReference>
<protein>
    <recommendedName>
        <fullName evidence="3">Lipoprotein</fullName>
    </recommendedName>
</protein>
<dbReference type="RefSeq" id="WP_332087602.1">
    <property type="nucleotide sequence ID" value="NZ_JARBCY010000048.1"/>
</dbReference>
<evidence type="ECO:0008006" key="3">
    <source>
        <dbReference type="Google" id="ProtNLM"/>
    </source>
</evidence>
<comment type="caution">
    <text evidence="1">The sequence shown here is derived from an EMBL/GenBank/DDBJ whole genome shotgun (WGS) entry which is preliminary data.</text>
</comment>
<accession>A0ABU7XB95</accession>
<evidence type="ECO:0000313" key="2">
    <source>
        <dbReference type="Proteomes" id="UP001328425"/>
    </source>
</evidence>
<name>A0ABU7XB95_9FIRM</name>
<keyword evidence="2" id="KW-1185">Reference proteome</keyword>
<sequence>MKKFLIVFLAIFLIGGLIYFSQNNNLKENSTSPRKLSSDTRIYKRDNQGDFKIYKEKNYQDGHYLLKKRIFSESKSNDFDLCLIFGIKSQKIISVKDVSLETEGKGFQGTVYVEIVSYGKSLVYDIFGDLNKGHLERPTLDIKDMGRKIYASFSSLSESKSLDHVEEVGAIFLPWMF</sequence>
<evidence type="ECO:0000313" key="1">
    <source>
        <dbReference type="EMBL" id="MEF3318549.1"/>
    </source>
</evidence>
<proteinExistence type="predicted"/>
<organism evidence="1 2">
    <name type="scientific">Peptoniphilus grossensis</name>
    <dbReference type="NCBI Taxonomy" id="1465756"/>
    <lineage>
        <taxon>Bacteria</taxon>
        <taxon>Bacillati</taxon>
        <taxon>Bacillota</taxon>
        <taxon>Tissierellia</taxon>
        <taxon>Tissierellales</taxon>
        <taxon>Peptoniphilaceae</taxon>
        <taxon>Peptoniphilus</taxon>
    </lineage>
</organism>